<organism evidence="2 3">
    <name type="scientific">Emergencia timonensis</name>
    <dbReference type="NCBI Taxonomy" id="1776384"/>
    <lineage>
        <taxon>Bacteria</taxon>
        <taxon>Bacillati</taxon>
        <taxon>Bacillota</taxon>
        <taxon>Clostridia</taxon>
        <taxon>Peptostreptococcales</taxon>
        <taxon>Anaerovoracaceae</taxon>
        <taxon>Emergencia</taxon>
    </lineage>
</organism>
<dbReference type="STRING" id="1776384.GCA_900086585_00670"/>
<evidence type="ECO:0000259" key="1">
    <source>
        <dbReference type="PROSITE" id="PS51707"/>
    </source>
</evidence>
<dbReference type="AlphaFoldDB" id="A0A415E0Q9"/>
<dbReference type="SUPFAM" id="SSF55154">
    <property type="entry name" value="CYTH-like phosphatases"/>
    <property type="match status" value="1"/>
</dbReference>
<dbReference type="InterPro" id="IPR008173">
    <property type="entry name" value="Adenylyl_cyclase_CyaB"/>
</dbReference>
<dbReference type="Pfam" id="PF01928">
    <property type="entry name" value="CYTH"/>
    <property type="match status" value="1"/>
</dbReference>
<feature type="domain" description="CYTH" evidence="1">
    <location>
        <begin position="11"/>
        <end position="195"/>
    </location>
</feature>
<comment type="caution">
    <text evidence="2">The sequence shown here is derived from an EMBL/GenBank/DDBJ whole genome shotgun (WGS) entry which is preliminary data.</text>
</comment>
<dbReference type="InterPro" id="IPR023577">
    <property type="entry name" value="CYTH_domain"/>
</dbReference>
<dbReference type="SMART" id="SM01118">
    <property type="entry name" value="CYTH"/>
    <property type="match status" value="1"/>
</dbReference>
<gene>
    <name evidence="2" type="primary">cyaB</name>
    <name evidence="2" type="ORF">DW099_10915</name>
</gene>
<proteinExistence type="predicted"/>
<dbReference type="Gene3D" id="2.40.320.10">
    <property type="entry name" value="Hypothetical Protein Pfu-838710-001"/>
    <property type="match status" value="1"/>
</dbReference>
<sequence>MVNRNNQEDRMLEVEIKAALTGHTKEQLKKAAEKLGFIKGDTLQEIDVYFNGNDRNFMKTDEALRLRSVRDLDAGTCETFITYKGPKLDQASSTRMEFETAVGDLSVMKDLLAALGYKEVFTVDKTRQEWKHTSANVTLCLDSVKGLGDYLELETLAESEDQREAAVETLLQFLRDLGVPKENLTRKSYLELLIRP</sequence>
<dbReference type="PANTHER" id="PTHR21028">
    <property type="entry name" value="SI:CH211-156B7.4"/>
    <property type="match status" value="1"/>
</dbReference>
<dbReference type="Proteomes" id="UP000284841">
    <property type="component" value="Unassembled WGS sequence"/>
</dbReference>
<keyword evidence="3" id="KW-1185">Reference proteome</keyword>
<dbReference type="OrthoDB" id="1976765at2"/>
<dbReference type="EMBL" id="QRMS01000003">
    <property type="protein sequence ID" value="RHJ87205.1"/>
    <property type="molecule type" value="Genomic_DNA"/>
</dbReference>
<dbReference type="PANTHER" id="PTHR21028:SF2">
    <property type="entry name" value="CYTH DOMAIN-CONTAINING PROTEIN"/>
    <property type="match status" value="1"/>
</dbReference>
<dbReference type="PROSITE" id="PS51707">
    <property type="entry name" value="CYTH"/>
    <property type="match status" value="1"/>
</dbReference>
<dbReference type="CDD" id="cd07890">
    <property type="entry name" value="CYTH-like_AC_IV-like"/>
    <property type="match status" value="1"/>
</dbReference>
<protein>
    <submittedName>
        <fullName evidence="2">Class IV adenylate cyclase</fullName>
    </submittedName>
</protein>
<dbReference type="NCBIfam" id="TIGR00318">
    <property type="entry name" value="cyaB"/>
    <property type="match status" value="1"/>
</dbReference>
<accession>A0A415E0Q9</accession>
<name>A0A415E0Q9_9FIRM</name>
<dbReference type="InterPro" id="IPR033469">
    <property type="entry name" value="CYTH-like_dom_sf"/>
</dbReference>
<evidence type="ECO:0000313" key="3">
    <source>
        <dbReference type="Proteomes" id="UP000284841"/>
    </source>
</evidence>
<reference evidence="2 3" key="1">
    <citation type="submission" date="2018-08" db="EMBL/GenBank/DDBJ databases">
        <title>A genome reference for cultivated species of the human gut microbiota.</title>
        <authorList>
            <person name="Zou Y."/>
            <person name="Xue W."/>
            <person name="Luo G."/>
        </authorList>
    </citation>
    <scope>NUCLEOTIDE SEQUENCE [LARGE SCALE GENOMIC DNA]</scope>
    <source>
        <strain evidence="2 3">AM07-24</strain>
    </source>
</reference>
<evidence type="ECO:0000313" key="2">
    <source>
        <dbReference type="EMBL" id="RHJ87205.1"/>
    </source>
</evidence>